<dbReference type="Gene3D" id="3.40.50.300">
    <property type="entry name" value="P-loop containing nucleotide triphosphate hydrolases"/>
    <property type="match status" value="1"/>
</dbReference>
<proteinExistence type="inferred from homology"/>
<dbReference type="Pfam" id="PF00005">
    <property type="entry name" value="ABC_tran"/>
    <property type="match status" value="1"/>
</dbReference>
<accession>A0A450XUD7</accession>
<evidence type="ECO:0000256" key="4">
    <source>
        <dbReference type="SAM" id="MobiDB-lite"/>
    </source>
</evidence>
<dbReference type="GO" id="GO:0005524">
    <property type="term" value="F:ATP binding"/>
    <property type="evidence" value="ECO:0007669"/>
    <property type="project" value="InterPro"/>
</dbReference>
<keyword evidence="2" id="KW-0813">Transport</keyword>
<feature type="compositionally biased region" description="Basic residues" evidence="4">
    <location>
        <begin position="1"/>
        <end position="10"/>
    </location>
</feature>
<dbReference type="SUPFAM" id="SSF52540">
    <property type="entry name" value="P-loop containing nucleoside triphosphate hydrolases"/>
    <property type="match status" value="1"/>
</dbReference>
<dbReference type="InterPro" id="IPR027417">
    <property type="entry name" value="P-loop_NTPase"/>
</dbReference>
<dbReference type="PANTHER" id="PTHR43820:SF4">
    <property type="entry name" value="HIGH-AFFINITY BRANCHED-CHAIN AMINO ACID TRANSPORT ATP-BINDING PROTEIN LIVF"/>
    <property type="match status" value="1"/>
</dbReference>
<dbReference type="AlphaFoldDB" id="A0A450XUD7"/>
<comment type="similarity">
    <text evidence="1">Belongs to the ABC transporter superfamily.</text>
</comment>
<dbReference type="GO" id="GO:0016887">
    <property type="term" value="F:ATP hydrolysis activity"/>
    <property type="evidence" value="ECO:0007669"/>
    <property type="project" value="InterPro"/>
</dbReference>
<dbReference type="InterPro" id="IPR052156">
    <property type="entry name" value="BCAA_Transport_ATP-bd_LivF"/>
</dbReference>
<evidence type="ECO:0000259" key="5">
    <source>
        <dbReference type="Pfam" id="PF00005"/>
    </source>
</evidence>
<evidence type="ECO:0000256" key="3">
    <source>
        <dbReference type="ARBA" id="ARBA00022970"/>
    </source>
</evidence>
<dbReference type="GO" id="GO:0015807">
    <property type="term" value="P:L-amino acid transport"/>
    <property type="evidence" value="ECO:0007669"/>
    <property type="project" value="TreeGrafter"/>
</dbReference>
<dbReference type="GO" id="GO:0015658">
    <property type="term" value="F:branched-chain amino acid transmembrane transporter activity"/>
    <property type="evidence" value="ECO:0007669"/>
    <property type="project" value="TreeGrafter"/>
</dbReference>
<evidence type="ECO:0000256" key="2">
    <source>
        <dbReference type="ARBA" id="ARBA00022448"/>
    </source>
</evidence>
<sequence length="289" mass="31320">MENGRIKKRTVPGGAVPQSSPLRHSATGDPSPSEHADLQAQHPPWFQLLAGDSDDTEIIHEPLPRGVLLTRIRRPGAYASADKGPSSPILEIRGLIVERGKRLVIGLDAEGEATGLDLTLYQGETAILQAPNGWGKSTFIAALAGLIPTRKGTIRLQGDLLGATPPWKRIRNGLRVLPSDRFIFPDLTGREALKLSGSAGSPINTFAVEPPSLLDRKYASLSGGERRQIALAGFHGGTLGVCDEPFDALDGETTRRWSICWQPWERCSSRCRIGRKLPEPARCRTIGFS</sequence>
<keyword evidence="3" id="KW-0029">Amino-acid transport</keyword>
<evidence type="ECO:0000313" key="6">
    <source>
        <dbReference type="EMBL" id="VFK32892.1"/>
    </source>
</evidence>
<dbReference type="EMBL" id="CAADFO010000130">
    <property type="protein sequence ID" value="VFK32892.1"/>
    <property type="molecule type" value="Genomic_DNA"/>
</dbReference>
<name>A0A450XUD7_9GAMM</name>
<dbReference type="InterPro" id="IPR003439">
    <property type="entry name" value="ABC_transporter-like_ATP-bd"/>
</dbReference>
<protein>
    <submittedName>
        <fullName evidence="6">ABC transporter</fullName>
    </submittedName>
</protein>
<reference evidence="6" key="1">
    <citation type="submission" date="2019-02" db="EMBL/GenBank/DDBJ databases">
        <authorList>
            <person name="Gruber-Vodicka R. H."/>
            <person name="Seah K. B. B."/>
        </authorList>
    </citation>
    <scope>NUCLEOTIDE SEQUENCE</scope>
    <source>
        <strain evidence="6">BECK_BZ197</strain>
    </source>
</reference>
<evidence type="ECO:0000256" key="1">
    <source>
        <dbReference type="ARBA" id="ARBA00005417"/>
    </source>
</evidence>
<dbReference type="PANTHER" id="PTHR43820">
    <property type="entry name" value="HIGH-AFFINITY BRANCHED-CHAIN AMINO ACID TRANSPORT ATP-BINDING PROTEIN LIVF"/>
    <property type="match status" value="1"/>
</dbReference>
<feature type="domain" description="ABC transporter" evidence="5">
    <location>
        <begin position="115"/>
        <end position="245"/>
    </location>
</feature>
<organism evidence="6">
    <name type="scientific">Candidatus Kentrum sp. MB</name>
    <dbReference type="NCBI Taxonomy" id="2138164"/>
    <lineage>
        <taxon>Bacteria</taxon>
        <taxon>Pseudomonadati</taxon>
        <taxon>Pseudomonadota</taxon>
        <taxon>Gammaproteobacteria</taxon>
        <taxon>Candidatus Kentrum</taxon>
    </lineage>
</organism>
<gene>
    <name evidence="6" type="ORF">BECKMB1821G_GA0114241_11306</name>
</gene>
<feature type="region of interest" description="Disordered" evidence="4">
    <location>
        <begin position="1"/>
        <end position="38"/>
    </location>
</feature>